<dbReference type="RefSeq" id="WP_013773298.1">
    <property type="nucleotide sequence ID" value="NC_015516.1"/>
</dbReference>
<keyword evidence="3" id="KW-1185">Reference proteome</keyword>
<dbReference type="KEGG" id="mps:MPTP_0377"/>
<dbReference type="STRING" id="940190.MPTP_0377"/>
<evidence type="ECO:0000313" key="3">
    <source>
        <dbReference type="Proteomes" id="UP000008456"/>
    </source>
</evidence>
<feature type="transmembrane region" description="Helical" evidence="1">
    <location>
        <begin position="276"/>
        <end position="296"/>
    </location>
</feature>
<feature type="transmembrane region" description="Helical" evidence="1">
    <location>
        <begin position="369"/>
        <end position="388"/>
    </location>
</feature>
<dbReference type="HOGENOM" id="CLU_029426_1_0_9"/>
<feature type="transmembrane region" description="Helical" evidence="1">
    <location>
        <begin position="338"/>
        <end position="357"/>
    </location>
</feature>
<dbReference type="Proteomes" id="UP000008456">
    <property type="component" value="Chromosome"/>
</dbReference>
<protein>
    <recommendedName>
        <fullName evidence="4">Membrane protein 6-pyruvoyl-tetrahydropterin synthase-related domain-containing protein</fullName>
    </recommendedName>
</protein>
<evidence type="ECO:0000256" key="1">
    <source>
        <dbReference type="SAM" id="Phobius"/>
    </source>
</evidence>
<feature type="transmembrane region" description="Helical" evidence="1">
    <location>
        <begin position="182"/>
        <end position="206"/>
    </location>
</feature>
<gene>
    <name evidence="2" type="ordered locus">MPTP_0377</name>
</gene>
<reference evidence="2 3" key="1">
    <citation type="journal article" date="2011" name="J. Bacteriol.">
        <title>Complete genome sequence of Melissococcus plutonius ATCC 35311.</title>
        <authorList>
            <person name="Okumura K."/>
            <person name="Arai R."/>
            <person name="Okura M."/>
            <person name="Kirikae T."/>
            <person name="Takamatsu D."/>
            <person name="Osaki M."/>
            <person name="Miyoshi-Akiyama T."/>
        </authorList>
    </citation>
    <scope>NUCLEOTIDE SEQUENCE [LARGE SCALE GENOMIC DNA]</scope>
    <source>
        <strain evidence="3">ATCC 35311 / CIP 104052 / LMG 20360 / NCIMB 702443</strain>
    </source>
</reference>
<keyword evidence="1" id="KW-1133">Transmembrane helix</keyword>
<proteinExistence type="predicted"/>
<feature type="transmembrane region" description="Helical" evidence="1">
    <location>
        <begin position="144"/>
        <end position="162"/>
    </location>
</feature>
<feature type="transmembrane region" description="Helical" evidence="1">
    <location>
        <begin position="118"/>
        <end position="137"/>
    </location>
</feature>
<feature type="transmembrane region" description="Helical" evidence="1">
    <location>
        <begin position="93"/>
        <end position="112"/>
    </location>
</feature>
<name>F3Y8N2_MELPT</name>
<evidence type="ECO:0000313" key="2">
    <source>
        <dbReference type="EMBL" id="BAK20860.1"/>
    </source>
</evidence>
<feature type="transmembrane region" description="Helical" evidence="1">
    <location>
        <begin position="218"/>
        <end position="238"/>
    </location>
</feature>
<reference key="2">
    <citation type="submission" date="2011-04" db="EMBL/GenBank/DDBJ databases">
        <title>Whole genome sequence of Melissococcus plutonius ATCC 35311.</title>
        <authorList>
            <person name="Okumura K."/>
            <person name="Arai R."/>
            <person name="Osaki M."/>
            <person name="Okura M."/>
            <person name="Kirikae T."/>
            <person name="Takamatsu D."/>
            <person name="Akiyama T."/>
        </authorList>
    </citation>
    <scope>NUCLEOTIDE SEQUENCE</scope>
    <source>
        <strain>ATCC 35311</strain>
    </source>
</reference>
<sequence>MKKNREITLFVLLVVIASVFSFLFFRNTQQILITGDLPFHFSRIKGLSSVFSGPINFTTFNSYGGGVNFFYPYLTLFPAVIFYWMTNNLILSYVLYVWILNVCTILVTYYYGQKFFKRVDAAFLFSCLYTFYGYRLIDIYQRSAIAESIALTIMPVVLYYTYALIFEKKNCVIPLAISMSLLFYTHVISTLMSVIVIGLLFIGSIFSKRKNKEEIFNLILRLAKAVGWTILLTMYFWYPMLQQVRHQKIKRPFQPILQDRALNFSDSLIGAINNDLITFTMGIIGVASLILPLFFFKKFGKKEKIIYFCAVITWFLSTNLFPWQLLQKTPIQLIQFPWRILGFQILFGSLILVIAFLKWETTKKKRIGSIVGIFILLFTMTMATKVNYSHRIQSYPGRLIMTKEAVTHYTTSRIGGTHDYVPLDAMNHAGHLEKHEVKVGNKWKNASHKAYGAKIVYTVEESEAQKITLPVFNYWGTVTKVNGQKTRMENDDGLVSIKGKKGITIVEISSTYPTTMILALLLSVGTLLFLFIRYLVSRIMNAKNIETVTNVSEDNYQVNTI</sequence>
<dbReference type="AlphaFoldDB" id="F3Y8N2"/>
<dbReference type="OrthoDB" id="9784157at2"/>
<feature type="transmembrane region" description="Helical" evidence="1">
    <location>
        <begin position="7"/>
        <end position="25"/>
    </location>
</feature>
<keyword evidence="1" id="KW-0812">Transmembrane</keyword>
<dbReference type="EMBL" id="AP012200">
    <property type="protein sequence ID" value="BAK20860.1"/>
    <property type="molecule type" value="Genomic_DNA"/>
</dbReference>
<organism evidence="2 3">
    <name type="scientific">Melissococcus plutonius (strain ATCC 35311 / DSM 29964 / CIP 104052 / LMG 20360 / NCIMB 702443)</name>
    <dbReference type="NCBI Taxonomy" id="940190"/>
    <lineage>
        <taxon>Bacteria</taxon>
        <taxon>Bacillati</taxon>
        <taxon>Bacillota</taxon>
        <taxon>Bacilli</taxon>
        <taxon>Lactobacillales</taxon>
        <taxon>Enterococcaceae</taxon>
        <taxon>Melissococcus</taxon>
    </lineage>
</organism>
<keyword evidence="1" id="KW-0472">Membrane</keyword>
<accession>F3Y8N2</accession>
<feature type="transmembrane region" description="Helical" evidence="1">
    <location>
        <begin position="516"/>
        <end position="536"/>
    </location>
</feature>
<feature type="transmembrane region" description="Helical" evidence="1">
    <location>
        <begin position="69"/>
        <end position="86"/>
    </location>
</feature>
<feature type="transmembrane region" description="Helical" evidence="1">
    <location>
        <begin position="305"/>
        <end position="326"/>
    </location>
</feature>
<evidence type="ECO:0008006" key="4">
    <source>
        <dbReference type="Google" id="ProtNLM"/>
    </source>
</evidence>